<dbReference type="Proteomes" id="UP000322876">
    <property type="component" value="Unassembled WGS sequence"/>
</dbReference>
<dbReference type="Pfam" id="PF10670">
    <property type="entry name" value="DUF4198"/>
    <property type="match status" value="1"/>
</dbReference>
<dbReference type="OrthoDB" id="9780723at2"/>
<protein>
    <submittedName>
        <fullName evidence="2">DUF4198 domain-containing protein</fullName>
    </submittedName>
</protein>
<keyword evidence="3" id="KW-1185">Reference proteome</keyword>
<dbReference type="InterPro" id="IPR019613">
    <property type="entry name" value="DUF4198"/>
</dbReference>
<dbReference type="EMBL" id="VFJB01000004">
    <property type="protein sequence ID" value="KAA0258619.1"/>
    <property type="molecule type" value="Genomic_DNA"/>
</dbReference>
<evidence type="ECO:0000313" key="2">
    <source>
        <dbReference type="EMBL" id="KAA0258619.1"/>
    </source>
</evidence>
<accession>A0A5A8F6X5</accession>
<keyword evidence="1" id="KW-0732">Signal</keyword>
<sequence length="253" mass="29258">MKKFISLSLIILFLSIGNVFAHFQMIIPDTDVVTSNKHLNLKLKYIFMHPFEQNYMNMEEPIEAGVYFNGKKQIFTKSLKSYKINNLSAWKSTYKIKRPGDYIFYVIPKPYFEPAEEKFIQHITKVVVNAFYLENGWDNKIGLKAEIVPLTRPYGVWKGNTFRGVVLKDGKPVPFAEIEVELFNDKGIKAPNDTFITQVIKADANGVFTYSFPFAGWWGFAALMEDDKMIEKDGKKYPVELGAVFWLKVYDTK</sequence>
<feature type="chain" id="PRO_5023089612" evidence="1">
    <location>
        <begin position="22"/>
        <end position="253"/>
    </location>
</feature>
<evidence type="ECO:0000313" key="3">
    <source>
        <dbReference type="Proteomes" id="UP000322876"/>
    </source>
</evidence>
<evidence type="ECO:0000256" key="1">
    <source>
        <dbReference type="SAM" id="SignalP"/>
    </source>
</evidence>
<organism evidence="2 3">
    <name type="scientific">Deferribacter autotrophicus</name>
    <dbReference type="NCBI Taxonomy" id="500465"/>
    <lineage>
        <taxon>Bacteria</taxon>
        <taxon>Pseudomonadati</taxon>
        <taxon>Deferribacterota</taxon>
        <taxon>Deferribacteres</taxon>
        <taxon>Deferribacterales</taxon>
        <taxon>Deferribacteraceae</taxon>
        <taxon>Deferribacter</taxon>
    </lineage>
</organism>
<proteinExistence type="predicted"/>
<name>A0A5A8F6X5_9BACT</name>
<feature type="signal peptide" evidence="1">
    <location>
        <begin position="1"/>
        <end position="21"/>
    </location>
</feature>
<dbReference type="RefSeq" id="WP_149266171.1">
    <property type="nucleotide sequence ID" value="NZ_VFJB01000004.1"/>
</dbReference>
<dbReference type="AlphaFoldDB" id="A0A5A8F6X5"/>
<comment type="caution">
    <text evidence="2">The sequence shown here is derived from an EMBL/GenBank/DDBJ whole genome shotgun (WGS) entry which is preliminary data.</text>
</comment>
<gene>
    <name evidence="2" type="ORF">FHQ18_05525</name>
</gene>
<reference evidence="2 3" key="1">
    <citation type="submission" date="2019-06" db="EMBL/GenBank/DDBJ databases">
        <title>Genomic insights into carbon and energy metabolism of Deferribacter autotrophicus revealed new metabolic traits in the phylum Deferribacteres.</title>
        <authorList>
            <person name="Slobodkin A.I."/>
            <person name="Slobodkina G.B."/>
            <person name="Allioux M."/>
            <person name="Alain K."/>
            <person name="Jebbar M."/>
            <person name="Shadrin V."/>
            <person name="Kublanov I.V."/>
            <person name="Toshchakov S.V."/>
            <person name="Bonch-Osmolovskaya E.A."/>
        </authorList>
    </citation>
    <scope>NUCLEOTIDE SEQUENCE [LARGE SCALE GENOMIC DNA]</scope>
    <source>
        <strain evidence="2 3">SL50</strain>
    </source>
</reference>